<feature type="compositionally biased region" description="Basic and acidic residues" evidence="1">
    <location>
        <begin position="49"/>
        <end position="59"/>
    </location>
</feature>
<dbReference type="Proteomes" id="UP000006906">
    <property type="component" value="Chromosome 14"/>
</dbReference>
<evidence type="ECO:0000313" key="2">
    <source>
        <dbReference type="EMBL" id="PNW73158.1"/>
    </source>
</evidence>
<dbReference type="AlphaFoldDB" id="A0A2K3CXY9"/>
<evidence type="ECO:0000313" key="3">
    <source>
        <dbReference type="Proteomes" id="UP000006906"/>
    </source>
</evidence>
<reference evidence="2 3" key="1">
    <citation type="journal article" date="2007" name="Science">
        <title>The Chlamydomonas genome reveals the evolution of key animal and plant functions.</title>
        <authorList>
            <person name="Merchant S.S."/>
            <person name="Prochnik S.E."/>
            <person name="Vallon O."/>
            <person name="Harris E.H."/>
            <person name="Karpowicz S.J."/>
            <person name="Witman G.B."/>
            <person name="Terry A."/>
            <person name="Salamov A."/>
            <person name="Fritz-Laylin L.K."/>
            <person name="Marechal-Drouard L."/>
            <person name="Marshall W.F."/>
            <person name="Qu L.H."/>
            <person name="Nelson D.R."/>
            <person name="Sanderfoot A.A."/>
            <person name="Spalding M.H."/>
            <person name="Kapitonov V.V."/>
            <person name="Ren Q."/>
            <person name="Ferris P."/>
            <person name="Lindquist E."/>
            <person name="Shapiro H."/>
            <person name="Lucas S.M."/>
            <person name="Grimwood J."/>
            <person name="Schmutz J."/>
            <person name="Cardol P."/>
            <person name="Cerutti H."/>
            <person name="Chanfreau G."/>
            <person name="Chen C.L."/>
            <person name="Cognat V."/>
            <person name="Croft M.T."/>
            <person name="Dent R."/>
            <person name="Dutcher S."/>
            <person name="Fernandez E."/>
            <person name="Fukuzawa H."/>
            <person name="Gonzalez-Ballester D."/>
            <person name="Gonzalez-Halphen D."/>
            <person name="Hallmann A."/>
            <person name="Hanikenne M."/>
            <person name="Hippler M."/>
            <person name="Inwood W."/>
            <person name="Jabbari K."/>
            <person name="Kalanon M."/>
            <person name="Kuras R."/>
            <person name="Lefebvre P.A."/>
            <person name="Lemaire S.D."/>
            <person name="Lobanov A.V."/>
            <person name="Lohr M."/>
            <person name="Manuell A."/>
            <person name="Meier I."/>
            <person name="Mets L."/>
            <person name="Mittag M."/>
            <person name="Mittelmeier T."/>
            <person name="Moroney J.V."/>
            <person name="Moseley J."/>
            <person name="Napoli C."/>
            <person name="Nedelcu A.M."/>
            <person name="Niyogi K."/>
            <person name="Novoselov S.V."/>
            <person name="Paulsen I.T."/>
            <person name="Pazour G."/>
            <person name="Purton S."/>
            <person name="Ral J.P."/>
            <person name="Riano-Pachon D.M."/>
            <person name="Riekhof W."/>
            <person name="Rymarquis L."/>
            <person name="Schroda M."/>
            <person name="Stern D."/>
            <person name="Umen J."/>
            <person name="Willows R."/>
            <person name="Wilson N."/>
            <person name="Zimmer S.L."/>
            <person name="Allmer J."/>
            <person name="Balk J."/>
            <person name="Bisova K."/>
            <person name="Chen C.J."/>
            <person name="Elias M."/>
            <person name="Gendler K."/>
            <person name="Hauser C."/>
            <person name="Lamb M.R."/>
            <person name="Ledford H."/>
            <person name="Long J.C."/>
            <person name="Minagawa J."/>
            <person name="Page M.D."/>
            <person name="Pan J."/>
            <person name="Pootakham W."/>
            <person name="Roje S."/>
            <person name="Rose A."/>
            <person name="Stahlberg E."/>
            <person name="Terauchi A.M."/>
            <person name="Yang P."/>
            <person name="Ball S."/>
            <person name="Bowler C."/>
            <person name="Dieckmann C.L."/>
            <person name="Gladyshev V.N."/>
            <person name="Green P."/>
            <person name="Jorgensen R."/>
            <person name="Mayfield S."/>
            <person name="Mueller-Roeber B."/>
            <person name="Rajamani S."/>
            <person name="Sayre R.T."/>
            <person name="Brokstein P."/>
            <person name="Dubchak I."/>
            <person name="Goodstein D."/>
            <person name="Hornick L."/>
            <person name="Huang Y.W."/>
            <person name="Jhaveri J."/>
            <person name="Luo Y."/>
            <person name="Martinez D."/>
            <person name="Ngau W.C."/>
            <person name="Otillar B."/>
            <person name="Poliakov A."/>
            <person name="Porter A."/>
            <person name="Szajkowski L."/>
            <person name="Werner G."/>
            <person name="Zhou K."/>
            <person name="Grigoriev I.V."/>
            <person name="Rokhsar D.S."/>
            <person name="Grossman A.R."/>
        </authorList>
    </citation>
    <scope>NUCLEOTIDE SEQUENCE [LARGE SCALE GENOMIC DNA]</scope>
    <source>
        <strain evidence="3">CC-503</strain>
    </source>
</reference>
<dbReference type="Gramene" id="PNW73158">
    <property type="protein sequence ID" value="PNW73158"/>
    <property type="gene ID" value="CHLRE_14g621150v5"/>
</dbReference>
<evidence type="ECO:0000256" key="1">
    <source>
        <dbReference type="SAM" id="MobiDB-lite"/>
    </source>
</evidence>
<gene>
    <name evidence="2" type="ORF">CHLRE_14g621150v5</name>
</gene>
<organism evidence="2 3">
    <name type="scientific">Chlamydomonas reinhardtii</name>
    <name type="common">Chlamydomonas smithii</name>
    <dbReference type="NCBI Taxonomy" id="3055"/>
    <lineage>
        <taxon>Eukaryota</taxon>
        <taxon>Viridiplantae</taxon>
        <taxon>Chlorophyta</taxon>
        <taxon>core chlorophytes</taxon>
        <taxon>Chlorophyceae</taxon>
        <taxon>CS clade</taxon>
        <taxon>Chlamydomonadales</taxon>
        <taxon>Chlamydomonadaceae</taxon>
        <taxon>Chlamydomonas</taxon>
    </lineage>
</organism>
<feature type="region of interest" description="Disordered" evidence="1">
    <location>
        <begin position="49"/>
        <end position="79"/>
    </location>
</feature>
<protein>
    <submittedName>
        <fullName evidence="2">Uncharacterized protein</fullName>
    </submittedName>
</protein>
<sequence>MPRWSALFGCASGKPRASKEVRDQENTIRAKVDEMERELNKRIWRDAAELERRQQRRDQPQQGQGRAAAPPPQQQQEQG</sequence>
<name>A0A2K3CXY9_CHLRE</name>
<dbReference type="KEGG" id="cre:CHLRE_14g621150v5"/>
<dbReference type="RefSeq" id="XP_042916855.1">
    <property type="nucleotide sequence ID" value="XM_043070182.1"/>
</dbReference>
<dbReference type="EMBL" id="CM008975">
    <property type="protein sequence ID" value="PNW73158.1"/>
    <property type="molecule type" value="Genomic_DNA"/>
</dbReference>
<feature type="compositionally biased region" description="Low complexity" evidence="1">
    <location>
        <begin position="60"/>
        <end position="79"/>
    </location>
</feature>
<proteinExistence type="predicted"/>
<dbReference type="InParanoid" id="A0A2K3CXY9"/>
<dbReference type="OrthoDB" id="10563710at2759"/>
<accession>A0A2K3CXY9</accession>
<keyword evidence="3" id="KW-1185">Reference proteome</keyword>
<feature type="region of interest" description="Disordered" evidence="1">
    <location>
        <begin position="1"/>
        <end position="25"/>
    </location>
</feature>
<dbReference type="GeneID" id="66056241"/>